<organism evidence="1">
    <name type="scientific">Rhizophora mucronata</name>
    <name type="common">Asiatic mangrove</name>
    <dbReference type="NCBI Taxonomy" id="61149"/>
    <lineage>
        <taxon>Eukaryota</taxon>
        <taxon>Viridiplantae</taxon>
        <taxon>Streptophyta</taxon>
        <taxon>Embryophyta</taxon>
        <taxon>Tracheophyta</taxon>
        <taxon>Spermatophyta</taxon>
        <taxon>Magnoliopsida</taxon>
        <taxon>eudicotyledons</taxon>
        <taxon>Gunneridae</taxon>
        <taxon>Pentapetalae</taxon>
        <taxon>rosids</taxon>
        <taxon>fabids</taxon>
        <taxon>Malpighiales</taxon>
        <taxon>Rhizophoraceae</taxon>
        <taxon>Rhizophora</taxon>
    </lineage>
</organism>
<sequence>MKSTQQMQRVYLDGFMKQSIHTFIEKDEGPNISQWIPQMGTDHRTSLEAWLGNA</sequence>
<proteinExistence type="predicted"/>
<accession>A0A2P2P2U6</accession>
<protein>
    <submittedName>
        <fullName evidence="1">Uncharacterized protein</fullName>
    </submittedName>
</protein>
<dbReference type="EMBL" id="GGEC01068563">
    <property type="protein sequence ID" value="MBX49047.1"/>
    <property type="molecule type" value="Transcribed_RNA"/>
</dbReference>
<name>A0A2P2P2U6_RHIMU</name>
<evidence type="ECO:0000313" key="1">
    <source>
        <dbReference type="EMBL" id="MBX49047.1"/>
    </source>
</evidence>
<reference evidence="1" key="1">
    <citation type="submission" date="2018-02" db="EMBL/GenBank/DDBJ databases">
        <title>Rhizophora mucronata_Transcriptome.</title>
        <authorList>
            <person name="Meera S.P."/>
            <person name="Sreeshan A."/>
            <person name="Augustine A."/>
        </authorList>
    </citation>
    <scope>NUCLEOTIDE SEQUENCE</scope>
    <source>
        <tissue evidence="1">Leaf</tissue>
    </source>
</reference>
<dbReference type="AlphaFoldDB" id="A0A2P2P2U6"/>